<evidence type="ECO:0000256" key="1">
    <source>
        <dbReference type="SAM" id="MobiDB-lite"/>
    </source>
</evidence>
<comment type="caution">
    <text evidence="2">The sequence shown here is derived from an EMBL/GenBank/DDBJ whole genome shotgun (WGS) entry which is preliminary data.</text>
</comment>
<dbReference type="Proteomes" id="UP000499080">
    <property type="component" value="Unassembled WGS sequence"/>
</dbReference>
<dbReference type="EMBL" id="BGPR01000023">
    <property type="protein sequence ID" value="GBL80894.1"/>
    <property type="molecule type" value="Genomic_DNA"/>
</dbReference>
<accession>A0A4Y2APG2</accession>
<evidence type="ECO:0000313" key="3">
    <source>
        <dbReference type="Proteomes" id="UP000499080"/>
    </source>
</evidence>
<organism evidence="2 3">
    <name type="scientific">Araneus ventricosus</name>
    <name type="common">Orbweaver spider</name>
    <name type="synonym">Epeira ventricosa</name>
    <dbReference type="NCBI Taxonomy" id="182803"/>
    <lineage>
        <taxon>Eukaryota</taxon>
        <taxon>Metazoa</taxon>
        <taxon>Ecdysozoa</taxon>
        <taxon>Arthropoda</taxon>
        <taxon>Chelicerata</taxon>
        <taxon>Arachnida</taxon>
        <taxon>Araneae</taxon>
        <taxon>Araneomorphae</taxon>
        <taxon>Entelegynae</taxon>
        <taxon>Araneoidea</taxon>
        <taxon>Araneidae</taxon>
        <taxon>Araneus</taxon>
    </lineage>
</organism>
<name>A0A4Y2APG2_ARAVE</name>
<keyword evidence="3" id="KW-1185">Reference proteome</keyword>
<dbReference type="AlphaFoldDB" id="A0A4Y2APG2"/>
<evidence type="ECO:0000313" key="2">
    <source>
        <dbReference type="EMBL" id="GBL80894.1"/>
    </source>
</evidence>
<sequence>MKRSGPQELVASAAKECRAGRFYYPPDGVRYVRMFFSAPSPLAILFQKREDVTDGTLGTRRRWDGEGYTSVSHGNRTELENVL</sequence>
<proteinExistence type="predicted"/>
<protein>
    <submittedName>
        <fullName evidence="2">Uncharacterized protein</fullName>
    </submittedName>
</protein>
<reference evidence="2 3" key="1">
    <citation type="journal article" date="2019" name="Sci. Rep.">
        <title>Orb-weaving spider Araneus ventricosus genome elucidates the spidroin gene catalogue.</title>
        <authorList>
            <person name="Kono N."/>
            <person name="Nakamura H."/>
            <person name="Ohtoshi R."/>
            <person name="Moran D.A.P."/>
            <person name="Shinohara A."/>
            <person name="Yoshida Y."/>
            <person name="Fujiwara M."/>
            <person name="Mori M."/>
            <person name="Tomita M."/>
            <person name="Arakawa K."/>
        </authorList>
    </citation>
    <scope>NUCLEOTIDE SEQUENCE [LARGE SCALE GENOMIC DNA]</scope>
</reference>
<feature type="region of interest" description="Disordered" evidence="1">
    <location>
        <begin position="64"/>
        <end position="83"/>
    </location>
</feature>
<gene>
    <name evidence="2" type="ORF">AVEN_26309_1</name>
</gene>